<accession>A0A343US22</accession>
<keyword evidence="1" id="KW-0614">Plasmid</keyword>
<organism evidence="1">
    <name type="scientific">Leptospira mayottensis 200901116</name>
    <dbReference type="NCBI Taxonomy" id="1192864"/>
    <lineage>
        <taxon>Bacteria</taxon>
        <taxon>Pseudomonadati</taxon>
        <taxon>Spirochaetota</taxon>
        <taxon>Spirochaetia</taxon>
        <taxon>Leptospirales</taxon>
        <taxon>Leptospiraceae</taxon>
        <taxon>Leptospira</taxon>
    </lineage>
</organism>
<evidence type="ECO:0000313" key="1">
    <source>
        <dbReference type="EMBL" id="AVH81595.1"/>
    </source>
</evidence>
<protein>
    <submittedName>
        <fullName evidence="1">Uncharacterized protein</fullName>
    </submittedName>
</protein>
<dbReference type="EMBL" id="MF974398">
    <property type="protein sequence ID" value="AVH81595.1"/>
    <property type="molecule type" value="Genomic_DNA"/>
</dbReference>
<reference evidence="1" key="1">
    <citation type="journal article" date="2018" name="Sci. Rep.">
        <title>Characterization of LE3 and LE4, the only lytic phages known to infect the spirochete Leptospira.</title>
        <authorList>
            <person name="Schiettekatte O."/>
            <person name="Vincent A.T."/>
            <person name="Malosse C."/>
            <person name="Lechat P."/>
            <person name="Chamot-Rooke J."/>
            <person name="Veyrier F.J."/>
            <person name="Picardeau M."/>
            <person name="Bourhy P."/>
        </authorList>
    </citation>
    <scope>NUCLEOTIDE SEQUENCE</scope>
    <source>
        <plasmid evidence="1">p2_L200901116</plasmid>
    </source>
</reference>
<geneLocation type="plasmid" evidence="1">
    <name>p2_L200901116</name>
</geneLocation>
<dbReference type="AlphaFoldDB" id="A0A343US22"/>
<proteinExistence type="predicted"/>
<sequence>MPPCGVGGGEDDPSVGIGPSVIAEEDCTLTGSETCDAWGQHSILISERMT</sequence>
<name>A0A343US22_9LEPT</name>